<organism evidence="2 3">
    <name type="scientific">Lacinutrix neustonica</name>
    <dbReference type="NCBI Taxonomy" id="2980107"/>
    <lineage>
        <taxon>Bacteria</taxon>
        <taxon>Pseudomonadati</taxon>
        <taxon>Bacteroidota</taxon>
        <taxon>Flavobacteriia</taxon>
        <taxon>Flavobacteriales</taxon>
        <taxon>Flavobacteriaceae</taxon>
        <taxon>Lacinutrix</taxon>
    </lineage>
</organism>
<sequence length="293" mass="32677">MANNAANTGLKVALGIAIALFIGVVVFSSSLYTEKKENEKILVEEKTKVLDELTAMQAQYDVALSENTVANQNLIEAKQRIDGLIDSLKVSDTNLKSLWSYKKKYLALQKEMTTVLAQNDKLKVENQLLATSLDSTKIQLDERKMFTDSLLVQNTTLADVVESASALNTNTLKVTGVIERSYGKQIPTERASRSDKIKICFTVAKNKLVQAGDKELYVQVIDPKNNILGANEQIAFGEETLNYSVISKFNYENESLPICEYISRASEDFEKGNYKVNVFNGKEIVSSSIFEMR</sequence>
<dbReference type="RefSeq" id="WP_267677189.1">
    <property type="nucleotide sequence ID" value="NZ_CP113088.1"/>
</dbReference>
<proteinExistence type="predicted"/>
<dbReference type="AlphaFoldDB" id="A0A9E8MXZ3"/>
<dbReference type="EMBL" id="CP113088">
    <property type="protein sequence ID" value="WAC02592.1"/>
    <property type="molecule type" value="Genomic_DNA"/>
</dbReference>
<dbReference type="KEGG" id="lnu:N7U66_02545"/>
<feature type="transmembrane region" description="Helical" evidence="1">
    <location>
        <begin position="12"/>
        <end position="32"/>
    </location>
</feature>
<evidence type="ECO:0000313" key="2">
    <source>
        <dbReference type="EMBL" id="WAC02592.1"/>
    </source>
</evidence>
<evidence type="ECO:0000256" key="1">
    <source>
        <dbReference type="SAM" id="Phobius"/>
    </source>
</evidence>
<name>A0A9E8MXZ3_9FLAO</name>
<keyword evidence="3" id="KW-1185">Reference proteome</keyword>
<dbReference type="Proteomes" id="UP001164705">
    <property type="component" value="Chromosome"/>
</dbReference>
<evidence type="ECO:0000313" key="3">
    <source>
        <dbReference type="Proteomes" id="UP001164705"/>
    </source>
</evidence>
<keyword evidence="1" id="KW-0472">Membrane</keyword>
<accession>A0A9E8MXZ3</accession>
<protein>
    <submittedName>
        <fullName evidence="2">Chromosome partitioning protein ParA</fullName>
    </submittedName>
</protein>
<keyword evidence="1" id="KW-0812">Transmembrane</keyword>
<reference evidence="2" key="1">
    <citation type="submission" date="2022-11" db="EMBL/GenBank/DDBJ databases">
        <title>Lacinutrix neustonica HL-RS19T sp. nov., isolated from the surface microlayer sample of brackish Lake Shihwa.</title>
        <authorList>
            <person name="Choi J.Y."/>
            <person name="Hwang C.Y."/>
        </authorList>
    </citation>
    <scope>NUCLEOTIDE SEQUENCE</scope>
    <source>
        <strain evidence="2">HL-RS19</strain>
    </source>
</reference>
<gene>
    <name evidence="2" type="ORF">N7U66_02545</name>
</gene>
<keyword evidence="1" id="KW-1133">Transmembrane helix</keyword>